<gene>
    <name evidence="1" type="ORF">UFOVP19_33</name>
</gene>
<proteinExistence type="predicted"/>
<sequence length="178" mass="21186">MVVIEDFIRTSYPKYTVQEFRIAFKMAVQGKLDCSTDHFEKFSPKFIGQIMLAYTKKANEVRKMLKPIIKEIEPPKLTNDEIVSFTMKEWLESPRNDFNKVFNADKVFDILIKQGKLKFEPEEMLQIIRWVRQDNMDRLNKMYGKDAKDFKNLLKDDYFIDSQCKKLALVQYFESLPS</sequence>
<name>A0A6J5KP62_9CAUD</name>
<evidence type="ECO:0000313" key="1">
    <source>
        <dbReference type="EMBL" id="CAB4121979.1"/>
    </source>
</evidence>
<dbReference type="EMBL" id="LR796158">
    <property type="protein sequence ID" value="CAB4121979.1"/>
    <property type="molecule type" value="Genomic_DNA"/>
</dbReference>
<protein>
    <submittedName>
        <fullName evidence="1">Uncharacterized protein</fullName>
    </submittedName>
</protein>
<organism evidence="1">
    <name type="scientific">uncultured Caudovirales phage</name>
    <dbReference type="NCBI Taxonomy" id="2100421"/>
    <lineage>
        <taxon>Viruses</taxon>
        <taxon>Duplodnaviria</taxon>
        <taxon>Heunggongvirae</taxon>
        <taxon>Uroviricota</taxon>
        <taxon>Caudoviricetes</taxon>
        <taxon>Peduoviridae</taxon>
        <taxon>Maltschvirus</taxon>
        <taxon>Maltschvirus maltsch</taxon>
    </lineage>
</organism>
<reference evidence="1" key="1">
    <citation type="submission" date="2020-04" db="EMBL/GenBank/DDBJ databases">
        <authorList>
            <person name="Chiriac C."/>
            <person name="Salcher M."/>
            <person name="Ghai R."/>
            <person name="Kavagutti S V."/>
        </authorList>
    </citation>
    <scope>NUCLEOTIDE SEQUENCE</scope>
</reference>
<accession>A0A6J5KP62</accession>